<dbReference type="Pfam" id="PF08276">
    <property type="entry name" value="PAN_2"/>
    <property type="match status" value="1"/>
</dbReference>
<name>A0ABD2VCC0_9SOLN</name>
<evidence type="ECO:0000256" key="4">
    <source>
        <dbReference type="ARBA" id="ARBA00022729"/>
    </source>
</evidence>
<dbReference type="PROSITE" id="PS50011">
    <property type="entry name" value="PROTEIN_KINASE_DOM"/>
    <property type="match status" value="1"/>
</dbReference>
<feature type="domain" description="Apple" evidence="16">
    <location>
        <begin position="1"/>
        <end position="60"/>
    </location>
</feature>
<evidence type="ECO:0000256" key="8">
    <source>
        <dbReference type="ARBA" id="ARBA00023157"/>
    </source>
</evidence>
<dbReference type="PROSITE" id="PS00108">
    <property type="entry name" value="PROTEIN_KINASE_ST"/>
    <property type="match status" value="1"/>
</dbReference>
<keyword evidence="7 12" id="KW-0067">ATP-binding</keyword>
<keyword evidence="4" id="KW-0732">Signal</keyword>
<keyword evidence="18" id="KW-1185">Reference proteome</keyword>
<evidence type="ECO:0000256" key="14">
    <source>
        <dbReference type="SAM" id="Phobius"/>
    </source>
</evidence>
<dbReference type="Pfam" id="PF07714">
    <property type="entry name" value="PK_Tyr_Ser-Thr"/>
    <property type="match status" value="1"/>
</dbReference>
<dbReference type="EC" id="2.7.11.1" evidence="1"/>
<evidence type="ECO:0000256" key="2">
    <source>
        <dbReference type="ARBA" id="ARBA00022527"/>
    </source>
</evidence>
<evidence type="ECO:0000256" key="9">
    <source>
        <dbReference type="ARBA" id="ARBA00023180"/>
    </source>
</evidence>
<dbReference type="PANTHER" id="PTHR27002">
    <property type="entry name" value="RECEPTOR-LIKE SERINE/THREONINE-PROTEIN KINASE SD1-8"/>
    <property type="match status" value="1"/>
</dbReference>
<evidence type="ECO:0000256" key="3">
    <source>
        <dbReference type="ARBA" id="ARBA00022679"/>
    </source>
</evidence>
<dbReference type="InterPro" id="IPR008271">
    <property type="entry name" value="Ser/Thr_kinase_AS"/>
</dbReference>
<keyword evidence="9" id="KW-0325">Glycoprotein</keyword>
<dbReference type="FunFam" id="1.10.510.10:FF:000060">
    <property type="entry name" value="G-type lectin S-receptor-like serine/threonine-protein kinase"/>
    <property type="match status" value="1"/>
</dbReference>
<sequence length="463" mass="51254">MNKSMGLKECEELCLKNCSCTAYASANISAGGSGCITWYGELTDIKQFTDGAQDLYIRVSASDLVQFSKNSRGHNRKRTIGILVGSAAAIILALSLACCLVINTRRNDNERSESLASYDGMDESKHAEISIFDLTTITNATDKFSDANKLGEGGFGSVYKGHLTDGQVIAVKRLSVTSGQGTEEFKNEVTLIARLQHRNLVRLLGCCVQRGEKMLVYEYMPNKSLDSFIFDKTKGSLLDWGKRFEIIHGIARGMLYLHQDSRLRIIHRDLKASNVLLDASMQPKISDFGMARIFGGDQMEANTNRVVGTYGYMSPEYAMVGHFSAKSDVFSFGVLCLEIITGRKNNSHKDQEQSRHLVGYVWDLWKDEKALDVVDPLLGGSYEACEVLRCIHIGLLCVQPFTDDRPTMSEVVFMLCNETNLPFPKQPSLIFRSENHSSVKHSSSASIATSSVNDMSISTVHGR</sequence>
<dbReference type="InterPro" id="IPR017441">
    <property type="entry name" value="Protein_kinase_ATP_BS"/>
</dbReference>
<keyword evidence="3" id="KW-0808">Transferase</keyword>
<evidence type="ECO:0000256" key="10">
    <source>
        <dbReference type="ARBA" id="ARBA00047899"/>
    </source>
</evidence>
<evidence type="ECO:0000256" key="12">
    <source>
        <dbReference type="PROSITE-ProRule" id="PRU10141"/>
    </source>
</evidence>
<feature type="binding site" evidence="12">
    <location>
        <position position="172"/>
    </location>
    <ligand>
        <name>ATP</name>
        <dbReference type="ChEBI" id="CHEBI:30616"/>
    </ligand>
</feature>
<evidence type="ECO:0000256" key="6">
    <source>
        <dbReference type="ARBA" id="ARBA00022777"/>
    </source>
</evidence>
<gene>
    <name evidence="17" type="ORF">AABB24_003706</name>
</gene>
<dbReference type="SMART" id="SM00220">
    <property type="entry name" value="S_TKc"/>
    <property type="match status" value="1"/>
</dbReference>
<keyword evidence="8" id="KW-1015">Disulfide bond</keyword>
<dbReference type="CDD" id="cd01098">
    <property type="entry name" value="PAN_AP_plant"/>
    <property type="match status" value="1"/>
</dbReference>
<comment type="catalytic activity">
    <reaction evidence="11">
        <text>L-seryl-[protein] + ATP = O-phospho-L-seryl-[protein] + ADP + H(+)</text>
        <dbReference type="Rhea" id="RHEA:17989"/>
        <dbReference type="Rhea" id="RHEA-COMP:9863"/>
        <dbReference type="Rhea" id="RHEA-COMP:11604"/>
        <dbReference type="ChEBI" id="CHEBI:15378"/>
        <dbReference type="ChEBI" id="CHEBI:29999"/>
        <dbReference type="ChEBI" id="CHEBI:30616"/>
        <dbReference type="ChEBI" id="CHEBI:83421"/>
        <dbReference type="ChEBI" id="CHEBI:456216"/>
        <dbReference type="EC" id="2.7.11.1"/>
    </reaction>
</comment>
<dbReference type="PROSITE" id="PS00107">
    <property type="entry name" value="PROTEIN_KINASE_ATP"/>
    <property type="match status" value="1"/>
</dbReference>
<keyword evidence="5 12" id="KW-0547">Nucleotide-binding</keyword>
<evidence type="ECO:0000256" key="11">
    <source>
        <dbReference type="ARBA" id="ARBA00048679"/>
    </source>
</evidence>
<keyword evidence="14" id="KW-1133">Transmembrane helix</keyword>
<keyword evidence="6" id="KW-0418">Kinase</keyword>
<reference evidence="17 18" key="1">
    <citation type="submission" date="2024-05" db="EMBL/GenBank/DDBJ databases">
        <title>De novo assembly of an allotetraploid wild potato.</title>
        <authorList>
            <person name="Hosaka A.J."/>
        </authorList>
    </citation>
    <scope>NUCLEOTIDE SEQUENCE [LARGE SCALE GENOMIC DNA]</scope>
    <source>
        <tissue evidence="17">Young leaves</tissue>
    </source>
</reference>
<proteinExistence type="inferred from homology"/>
<dbReference type="InterPro" id="IPR001245">
    <property type="entry name" value="Ser-Thr/Tyr_kinase_cat_dom"/>
</dbReference>
<dbReference type="EMBL" id="JBJKTR010000002">
    <property type="protein sequence ID" value="KAL3377432.1"/>
    <property type="molecule type" value="Genomic_DNA"/>
</dbReference>
<accession>A0ABD2VCC0</accession>
<evidence type="ECO:0000313" key="17">
    <source>
        <dbReference type="EMBL" id="KAL3377432.1"/>
    </source>
</evidence>
<evidence type="ECO:0000259" key="16">
    <source>
        <dbReference type="PROSITE" id="PS50948"/>
    </source>
</evidence>
<dbReference type="FunFam" id="3.30.200.20:FF:000195">
    <property type="entry name" value="G-type lectin S-receptor-like serine/threonine-protein kinase"/>
    <property type="match status" value="1"/>
</dbReference>
<keyword evidence="14" id="KW-0472">Membrane</keyword>
<evidence type="ECO:0000256" key="1">
    <source>
        <dbReference type="ARBA" id="ARBA00012513"/>
    </source>
</evidence>
<evidence type="ECO:0000259" key="15">
    <source>
        <dbReference type="PROSITE" id="PS50011"/>
    </source>
</evidence>
<evidence type="ECO:0000256" key="7">
    <source>
        <dbReference type="ARBA" id="ARBA00022840"/>
    </source>
</evidence>
<keyword evidence="14" id="KW-0812">Transmembrane</keyword>
<dbReference type="Proteomes" id="UP001627284">
    <property type="component" value="Unassembled WGS sequence"/>
</dbReference>
<protein>
    <recommendedName>
        <fullName evidence="1">non-specific serine/threonine protein kinase</fullName>
        <ecNumber evidence="1">2.7.11.1</ecNumber>
    </recommendedName>
</protein>
<dbReference type="InterPro" id="IPR000719">
    <property type="entry name" value="Prot_kinase_dom"/>
</dbReference>
<dbReference type="AlphaFoldDB" id="A0ABD2VCC0"/>
<evidence type="ECO:0000256" key="5">
    <source>
        <dbReference type="ARBA" id="ARBA00022741"/>
    </source>
</evidence>
<dbReference type="GO" id="GO:0004674">
    <property type="term" value="F:protein serine/threonine kinase activity"/>
    <property type="evidence" value="ECO:0007669"/>
    <property type="project" value="UniProtKB-KW"/>
</dbReference>
<evidence type="ECO:0000256" key="13">
    <source>
        <dbReference type="RuleBase" id="RU000304"/>
    </source>
</evidence>
<comment type="catalytic activity">
    <reaction evidence="10">
        <text>L-threonyl-[protein] + ATP = O-phospho-L-threonyl-[protein] + ADP + H(+)</text>
        <dbReference type="Rhea" id="RHEA:46608"/>
        <dbReference type="Rhea" id="RHEA-COMP:11060"/>
        <dbReference type="Rhea" id="RHEA-COMP:11605"/>
        <dbReference type="ChEBI" id="CHEBI:15378"/>
        <dbReference type="ChEBI" id="CHEBI:30013"/>
        <dbReference type="ChEBI" id="CHEBI:30616"/>
        <dbReference type="ChEBI" id="CHEBI:61977"/>
        <dbReference type="ChEBI" id="CHEBI:456216"/>
        <dbReference type="EC" id="2.7.11.1"/>
    </reaction>
</comment>
<dbReference type="InterPro" id="IPR011009">
    <property type="entry name" value="Kinase-like_dom_sf"/>
</dbReference>
<comment type="caution">
    <text evidence="17">The sequence shown here is derived from an EMBL/GenBank/DDBJ whole genome shotgun (WGS) entry which is preliminary data.</text>
</comment>
<dbReference type="PROSITE" id="PS51257">
    <property type="entry name" value="PROKAR_LIPOPROTEIN"/>
    <property type="match status" value="1"/>
</dbReference>
<keyword evidence="2 13" id="KW-0723">Serine/threonine-protein kinase</keyword>
<dbReference type="PANTHER" id="PTHR27002:SF1095">
    <property type="entry name" value="G-TYPE LECTIN S-RECEPTOR-LIKE SERINE_THREONINE-PROTEIN KINASE RKS1"/>
    <property type="match status" value="1"/>
</dbReference>
<feature type="transmembrane region" description="Helical" evidence="14">
    <location>
        <begin position="80"/>
        <end position="103"/>
    </location>
</feature>
<dbReference type="SUPFAM" id="SSF56112">
    <property type="entry name" value="Protein kinase-like (PK-like)"/>
    <property type="match status" value="1"/>
</dbReference>
<dbReference type="GO" id="GO:0005524">
    <property type="term" value="F:ATP binding"/>
    <property type="evidence" value="ECO:0007669"/>
    <property type="project" value="UniProtKB-UniRule"/>
</dbReference>
<dbReference type="InterPro" id="IPR003609">
    <property type="entry name" value="Pan_app"/>
</dbReference>
<evidence type="ECO:0000313" key="18">
    <source>
        <dbReference type="Proteomes" id="UP001627284"/>
    </source>
</evidence>
<dbReference type="PROSITE" id="PS50948">
    <property type="entry name" value="PAN"/>
    <property type="match status" value="1"/>
</dbReference>
<organism evidence="17 18">
    <name type="scientific">Solanum stoloniferum</name>
    <dbReference type="NCBI Taxonomy" id="62892"/>
    <lineage>
        <taxon>Eukaryota</taxon>
        <taxon>Viridiplantae</taxon>
        <taxon>Streptophyta</taxon>
        <taxon>Embryophyta</taxon>
        <taxon>Tracheophyta</taxon>
        <taxon>Spermatophyta</taxon>
        <taxon>Magnoliopsida</taxon>
        <taxon>eudicotyledons</taxon>
        <taxon>Gunneridae</taxon>
        <taxon>Pentapetalae</taxon>
        <taxon>asterids</taxon>
        <taxon>lamiids</taxon>
        <taxon>Solanales</taxon>
        <taxon>Solanaceae</taxon>
        <taxon>Solanoideae</taxon>
        <taxon>Solaneae</taxon>
        <taxon>Solanum</taxon>
    </lineage>
</organism>
<dbReference type="Gene3D" id="1.10.510.10">
    <property type="entry name" value="Transferase(Phosphotransferase) domain 1"/>
    <property type="match status" value="1"/>
</dbReference>
<comment type="similarity">
    <text evidence="13">Belongs to the protein kinase superfamily.</text>
</comment>
<feature type="domain" description="Protein kinase" evidence="15">
    <location>
        <begin position="144"/>
        <end position="424"/>
    </location>
</feature>
<dbReference type="CDD" id="cd14066">
    <property type="entry name" value="STKc_IRAK"/>
    <property type="match status" value="1"/>
</dbReference>
<dbReference type="Gene3D" id="3.30.200.20">
    <property type="entry name" value="Phosphorylase Kinase, domain 1"/>
    <property type="match status" value="1"/>
</dbReference>